<dbReference type="PANTHER" id="PTHR31123:SF7">
    <property type="entry name" value="MARVEL DOMAIN-CONTAINING PROTEIN"/>
    <property type="match status" value="1"/>
</dbReference>
<feature type="transmembrane region" description="Helical" evidence="6">
    <location>
        <begin position="79"/>
        <end position="98"/>
    </location>
</feature>
<dbReference type="Pfam" id="PF01184">
    <property type="entry name" value="Gpr1_Fun34_YaaH"/>
    <property type="match status" value="1"/>
</dbReference>
<keyword evidence="3 6" id="KW-0812">Transmembrane</keyword>
<keyword evidence="4 6" id="KW-1133">Transmembrane helix</keyword>
<evidence type="ECO:0000313" key="7">
    <source>
        <dbReference type="EMBL" id="KAJ4321006.1"/>
    </source>
</evidence>
<reference evidence="7" key="1">
    <citation type="submission" date="2022-10" db="EMBL/GenBank/DDBJ databases">
        <title>Tapping the CABI collections for fungal endophytes: first genome assemblies for Collariella, Neodidymelliopsis, Ascochyta clinopodiicola, Didymella pomorum, Didymosphaeria variabile, Neocosmospora piperis and Neocucurbitaria cava.</title>
        <authorList>
            <person name="Hill R."/>
        </authorList>
    </citation>
    <scope>NUCLEOTIDE SEQUENCE</scope>
    <source>
        <strain evidence="7">IMI 366586</strain>
    </source>
</reference>
<keyword evidence="5 6" id="KW-0472">Membrane</keyword>
<dbReference type="OrthoDB" id="3648309at2759"/>
<dbReference type="GO" id="GO:0005886">
    <property type="term" value="C:plasma membrane"/>
    <property type="evidence" value="ECO:0007669"/>
    <property type="project" value="TreeGrafter"/>
</dbReference>
<evidence type="ECO:0000256" key="3">
    <source>
        <dbReference type="ARBA" id="ARBA00022692"/>
    </source>
</evidence>
<dbReference type="InterPro" id="IPR000791">
    <property type="entry name" value="Gpr1/Fun34/SatP-like"/>
</dbReference>
<feature type="transmembrane region" description="Helical" evidence="6">
    <location>
        <begin position="12"/>
        <end position="32"/>
    </location>
</feature>
<evidence type="ECO:0000256" key="1">
    <source>
        <dbReference type="ARBA" id="ARBA00004141"/>
    </source>
</evidence>
<dbReference type="GO" id="GO:0015123">
    <property type="term" value="F:acetate transmembrane transporter activity"/>
    <property type="evidence" value="ECO:0007669"/>
    <property type="project" value="TreeGrafter"/>
</dbReference>
<dbReference type="AlphaFoldDB" id="A0A9W9BPE1"/>
<protein>
    <submittedName>
        <fullName evidence="7">Uncharacterized protein</fullName>
    </submittedName>
</protein>
<feature type="transmembrane region" description="Helical" evidence="6">
    <location>
        <begin position="38"/>
        <end position="58"/>
    </location>
</feature>
<keyword evidence="8" id="KW-1185">Reference proteome</keyword>
<evidence type="ECO:0000256" key="6">
    <source>
        <dbReference type="SAM" id="Phobius"/>
    </source>
</evidence>
<evidence type="ECO:0000256" key="2">
    <source>
        <dbReference type="ARBA" id="ARBA00005587"/>
    </source>
</evidence>
<evidence type="ECO:0000256" key="5">
    <source>
        <dbReference type="ARBA" id="ARBA00023136"/>
    </source>
</evidence>
<comment type="caution">
    <text evidence="7">The sequence shown here is derived from an EMBL/GenBank/DDBJ whole genome shotgun (WGS) entry which is preliminary data.</text>
</comment>
<comment type="similarity">
    <text evidence="2">Belongs to the acetate uptake transporter (AceTr) (TC 2.A.96) family.</text>
</comment>
<organism evidence="7 8">
    <name type="scientific">Fusarium piperis</name>
    <dbReference type="NCBI Taxonomy" id="1435070"/>
    <lineage>
        <taxon>Eukaryota</taxon>
        <taxon>Fungi</taxon>
        <taxon>Dikarya</taxon>
        <taxon>Ascomycota</taxon>
        <taxon>Pezizomycotina</taxon>
        <taxon>Sordariomycetes</taxon>
        <taxon>Hypocreomycetidae</taxon>
        <taxon>Hypocreales</taxon>
        <taxon>Nectriaceae</taxon>
        <taxon>Fusarium</taxon>
        <taxon>Fusarium solani species complex</taxon>
    </lineage>
</organism>
<feature type="transmembrane region" description="Helical" evidence="6">
    <location>
        <begin position="118"/>
        <end position="137"/>
    </location>
</feature>
<dbReference type="EMBL" id="JAPEUR010000101">
    <property type="protein sequence ID" value="KAJ4321006.1"/>
    <property type="molecule type" value="Genomic_DNA"/>
</dbReference>
<comment type="subcellular location">
    <subcellularLocation>
        <location evidence="1">Membrane</location>
        <topology evidence="1">Multi-pass membrane protein</topology>
    </subcellularLocation>
</comment>
<dbReference type="Proteomes" id="UP001140502">
    <property type="component" value="Unassembled WGS sequence"/>
</dbReference>
<sequence>MGFRGASLQTVFVGNLCFVACVGLLIAAQWAVIKGDTFTFTVLTAFGFFYGAYGAILIPSWGTINAYGGASNPEYNNALGFFVLLWAVFNLFFPIASIQLQVYDMLPSHGHCPHGAGGVFGFIASLLGFYCIAYYLCQEVLPFSVPMGDTSAWSQARRGRKKLSSCDA</sequence>
<evidence type="ECO:0000256" key="4">
    <source>
        <dbReference type="ARBA" id="ARBA00022989"/>
    </source>
</evidence>
<gene>
    <name evidence="7" type="ORF">N0V84_005587</name>
</gene>
<accession>A0A9W9BPE1</accession>
<evidence type="ECO:0000313" key="8">
    <source>
        <dbReference type="Proteomes" id="UP001140502"/>
    </source>
</evidence>
<proteinExistence type="inferred from homology"/>
<name>A0A9W9BPE1_9HYPO</name>
<dbReference type="PANTHER" id="PTHR31123">
    <property type="entry name" value="ACCUMULATION OF DYADS PROTEIN 2-RELATED"/>
    <property type="match status" value="1"/>
</dbReference>
<dbReference type="InterPro" id="IPR051633">
    <property type="entry name" value="AceTr"/>
</dbReference>